<dbReference type="Proteomes" id="UP001239111">
    <property type="component" value="Chromosome 3"/>
</dbReference>
<proteinExistence type="predicted"/>
<evidence type="ECO:0000313" key="2">
    <source>
        <dbReference type="Proteomes" id="UP001239111"/>
    </source>
</evidence>
<reference evidence="1" key="1">
    <citation type="submission" date="2023-04" db="EMBL/GenBank/DDBJ databases">
        <title>A chromosome-level genome assembly of the parasitoid wasp Eretmocerus hayati.</title>
        <authorList>
            <person name="Zhong Y."/>
            <person name="Liu S."/>
            <person name="Liu Y."/>
        </authorList>
    </citation>
    <scope>NUCLEOTIDE SEQUENCE</scope>
    <source>
        <strain evidence="1">ZJU_SS_LIU_2023</strain>
    </source>
</reference>
<dbReference type="EMBL" id="CM056743">
    <property type="protein sequence ID" value="KAJ8670210.1"/>
    <property type="molecule type" value="Genomic_DNA"/>
</dbReference>
<gene>
    <name evidence="1" type="ORF">QAD02_001469</name>
</gene>
<accession>A0ACC2NG84</accession>
<keyword evidence="2" id="KW-1185">Reference proteome</keyword>
<evidence type="ECO:0000313" key="1">
    <source>
        <dbReference type="EMBL" id="KAJ8670210.1"/>
    </source>
</evidence>
<organism evidence="1 2">
    <name type="scientific">Eretmocerus hayati</name>
    <dbReference type="NCBI Taxonomy" id="131215"/>
    <lineage>
        <taxon>Eukaryota</taxon>
        <taxon>Metazoa</taxon>
        <taxon>Ecdysozoa</taxon>
        <taxon>Arthropoda</taxon>
        <taxon>Hexapoda</taxon>
        <taxon>Insecta</taxon>
        <taxon>Pterygota</taxon>
        <taxon>Neoptera</taxon>
        <taxon>Endopterygota</taxon>
        <taxon>Hymenoptera</taxon>
        <taxon>Apocrita</taxon>
        <taxon>Proctotrupomorpha</taxon>
        <taxon>Chalcidoidea</taxon>
        <taxon>Aphelinidae</taxon>
        <taxon>Aphelininae</taxon>
        <taxon>Eretmocerus</taxon>
    </lineage>
</organism>
<sequence>MIHHLKDPIGDDSMIVNKSFGNPTEYKYIISQKESDEMPNVGSRIKDPERGNTLMKILNMWLTLCEKNKIYLSFPREYFKFFLNSWKLYLTDEDFTVKKNSATKTASSGAKNVKISARNNIFAEYAKSPRNFSSILSKSEEEEIDAVMFIKDHDIFLPETCYLHQAVPDFKSVSYMENYSIDSEPSVDENYARISLQEDVERHAVIKLTPTAVYLCQNGACHIAPPHVCKDVPIDVLNQLINMGILYVNLEAIIRSSGSKPTRFVDVCSIKMKVANGALDTTRCESTVKENLAAYEGKTERNILDMEYPERLVFLKKLGLNTTDIIRDVGSTTGSYLHSYIRKHISDPNKPCYKYHSGPHKAVIVGYDRNSVYIAYRVDANKLSVKTKQPVHGQVAEILSSVIMNSKNLLLEHEKSELSACPNECVVFTRHKKEKSQKWSVVDAPKENFNALSLGILVKFSLYMKEISVKSNERVSLDNTIEPDDVTLESEYRDVHEETTSVKTSTEIKKLNNLSNIIGSSDPETLFKLLSNSGQIEALIKKITESNNSLTVAANGCCVDEKKILNDYDDDC</sequence>
<protein>
    <submittedName>
        <fullName evidence="1">Uncharacterized protein</fullName>
    </submittedName>
</protein>
<name>A0ACC2NG84_9HYME</name>
<comment type="caution">
    <text evidence="1">The sequence shown here is derived from an EMBL/GenBank/DDBJ whole genome shotgun (WGS) entry which is preliminary data.</text>
</comment>